<dbReference type="SUPFAM" id="SSF51206">
    <property type="entry name" value="cAMP-binding domain-like"/>
    <property type="match status" value="1"/>
</dbReference>
<accession>A0A1H0D8D0</accession>
<dbReference type="InterPro" id="IPR036390">
    <property type="entry name" value="WH_DNA-bd_sf"/>
</dbReference>
<keyword evidence="5" id="KW-0808">Transferase</keyword>
<keyword evidence="2" id="KW-0238">DNA-binding</keyword>
<evidence type="ECO:0000313" key="5">
    <source>
        <dbReference type="EMBL" id="SDN66452.1"/>
    </source>
</evidence>
<dbReference type="OrthoDB" id="7584044at2"/>
<keyword evidence="5" id="KW-0418">Kinase</keyword>
<keyword evidence="1" id="KW-0805">Transcription regulation</keyword>
<evidence type="ECO:0000256" key="3">
    <source>
        <dbReference type="ARBA" id="ARBA00023163"/>
    </source>
</evidence>
<dbReference type="STRING" id="582672.SAMN05216360_11065"/>
<evidence type="ECO:0000256" key="2">
    <source>
        <dbReference type="ARBA" id="ARBA00023125"/>
    </source>
</evidence>
<dbReference type="AlphaFoldDB" id="A0A1H0D8D0"/>
<organism evidence="5 6">
    <name type="scientific">Methylobacterium phyllostachyos</name>
    <dbReference type="NCBI Taxonomy" id="582672"/>
    <lineage>
        <taxon>Bacteria</taxon>
        <taxon>Pseudomonadati</taxon>
        <taxon>Pseudomonadota</taxon>
        <taxon>Alphaproteobacteria</taxon>
        <taxon>Hyphomicrobiales</taxon>
        <taxon>Methylobacteriaceae</taxon>
        <taxon>Methylobacterium</taxon>
    </lineage>
</organism>
<dbReference type="Gene3D" id="1.10.10.10">
    <property type="entry name" value="Winged helix-like DNA-binding domain superfamily/Winged helix DNA-binding domain"/>
    <property type="match status" value="1"/>
</dbReference>
<dbReference type="InterPro" id="IPR012318">
    <property type="entry name" value="HTH_CRP"/>
</dbReference>
<keyword evidence="6" id="KW-1185">Reference proteome</keyword>
<name>A0A1H0D8D0_9HYPH</name>
<protein>
    <submittedName>
        <fullName evidence="5">cAMP-binding domain of CRP or a regulatory subunit of cAMP-dependent protein kinases</fullName>
    </submittedName>
</protein>
<dbReference type="Proteomes" id="UP000198704">
    <property type="component" value="Unassembled WGS sequence"/>
</dbReference>
<evidence type="ECO:0000256" key="1">
    <source>
        <dbReference type="ARBA" id="ARBA00023015"/>
    </source>
</evidence>
<dbReference type="SMART" id="SM00419">
    <property type="entry name" value="HTH_CRP"/>
    <property type="match status" value="1"/>
</dbReference>
<reference evidence="6" key="1">
    <citation type="submission" date="2016-10" db="EMBL/GenBank/DDBJ databases">
        <authorList>
            <person name="Varghese N."/>
            <person name="Submissions S."/>
        </authorList>
    </citation>
    <scope>NUCLEOTIDE SEQUENCE [LARGE SCALE GENOMIC DNA]</scope>
    <source>
        <strain evidence="6">BL47</strain>
    </source>
</reference>
<dbReference type="InterPro" id="IPR018490">
    <property type="entry name" value="cNMP-bd_dom_sf"/>
</dbReference>
<dbReference type="GO" id="GO:0003677">
    <property type="term" value="F:DNA binding"/>
    <property type="evidence" value="ECO:0007669"/>
    <property type="project" value="UniProtKB-KW"/>
</dbReference>
<gene>
    <name evidence="5" type="ORF">SAMN05216360_11065</name>
</gene>
<dbReference type="PROSITE" id="PS51063">
    <property type="entry name" value="HTH_CRP_2"/>
    <property type="match status" value="1"/>
</dbReference>
<dbReference type="InterPro" id="IPR014710">
    <property type="entry name" value="RmlC-like_jellyroll"/>
</dbReference>
<dbReference type="Pfam" id="PF13545">
    <property type="entry name" value="HTH_Crp_2"/>
    <property type="match status" value="1"/>
</dbReference>
<proteinExistence type="predicted"/>
<dbReference type="GO" id="GO:0016301">
    <property type="term" value="F:kinase activity"/>
    <property type="evidence" value="ECO:0007669"/>
    <property type="project" value="UniProtKB-KW"/>
</dbReference>
<dbReference type="Gene3D" id="2.60.120.10">
    <property type="entry name" value="Jelly Rolls"/>
    <property type="match status" value="1"/>
</dbReference>
<dbReference type="EMBL" id="FNHS01000010">
    <property type="protein sequence ID" value="SDN66452.1"/>
    <property type="molecule type" value="Genomic_DNA"/>
</dbReference>
<sequence length="236" mass="26668">MENPFVRKMERHVRLASEDRAILDGLARQHIRHIAGRQDIEGPHTEPYHTHLILDGWACRYKQFPDGRRAIVALLLPGDLCDPFVFRRARMDHAIGALTPVTVARITPDQIGDAIRGRPAIEEGLWREMLTTTAIHREWIASVGRRSAIERLAHLFCELHLRLTWAGLADGTSLPMPVTQPDLADALGQTSVHINRTLKELRTSGLVALRSRRLTIRDLDGLRERGLFDPAYLLPA</sequence>
<dbReference type="GO" id="GO:0006355">
    <property type="term" value="P:regulation of DNA-templated transcription"/>
    <property type="evidence" value="ECO:0007669"/>
    <property type="project" value="InterPro"/>
</dbReference>
<evidence type="ECO:0000259" key="4">
    <source>
        <dbReference type="PROSITE" id="PS51063"/>
    </source>
</evidence>
<feature type="domain" description="HTH crp-type" evidence="4">
    <location>
        <begin position="146"/>
        <end position="220"/>
    </location>
</feature>
<dbReference type="RefSeq" id="WP_091717698.1">
    <property type="nucleotide sequence ID" value="NZ_FNHS01000010.1"/>
</dbReference>
<keyword evidence="3" id="KW-0804">Transcription</keyword>
<dbReference type="InterPro" id="IPR036388">
    <property type="entry name" value="WH-like_DNA-bd_sf"/>
</dbReference>
<dbReference type="SUPFAM" id="SSF46785">
    <property type="entry name" value="Winged helix' DNA-binding domain"/>
    <property type="match status" value="1"/>
</dbReference>
<evidence type="ECO:0000313" key="6">
    <source>
        <dbReference type="Proteomes" id="UP000198704"/>
    </source>
</evidence>
<dbReference type="CDD" id="cd00038">
    <property type="entry name" value="CAP_ED"/>
    <property type="match status" value="1"/>
</dbReference>
<dbReference type="InterPro" id="IPR000595">
    <property type="entry name" value="cNMP-bd_dom"/>
</dbReference>